<evidence type="ECO:0000313" key="3">
    <source>
        <dbReference type="Proteomes" id="UP000660611"/>
    </source>
</evidence>
<dbReference type="Gene3D" id="3.40.50.1390">
    <property type="entry name" value="Resolvase, N-terminal catalytic domain"/>
    <property type="match status" value="1"/>
</dbReference>
<dbReference type="InterPro" id="IPR011109">
    <property type="entry name" value="DNA_bind_recombinase_dom"/>
</dbReference>
<dbReference type="SUPFAM" id="SSF53041">
    <property type="entry name" value="Resolvase-like"/>
    <property type="match status" value="1"/>
</dbReference>
<dbReference type="InterPro" id="IPR036162">
    <property type="entry name" value="Resolvase-like_N_sf"/>
</dbReference>
<dbReference type="RefSeq" id="WP_203844878.1">
    <property type="nucleotide sequence ID" value="NZ_BAAAVW010000002.1"/>
</dbReference>
<organism evidence="2 3">
    <name type="scientific">Dactylosporangium siamense</name>
    <dbReference type="NCBI Taxonomy" id="685454"/>
    <lineage>
        <taxon>Bacteria</taxon>
        <taxon>Bacillati</taxon>
        <taxon>Actinomycetota</taxon>
        <taxon>Actinomycetes</taxon>
        <taxon>Micromonosporales</taxon>
        <taxon>Micromonosporaceae</taxon>
        <taxon>Dactylosporangium</taxon>
    </lineage>
</organism>
<evidence type="ECO:0000313" key="2">
    <source>
        <dbReference type="EMBL" id="GIG42998.1"/>
    </source>
</evidence>
<dbReference type="PROSITE" id="PS51737">
    <property type="entry name" value="RECOMBINASE_DNA_BIND"/>
    <property type="match status" value="1"/>
</dbReference>
<dbReference type="Pfam" id="PF00239">
    <property type="entry name" value="Resolvase"/>
    <property type="match status" value="1"/>
</dbReference>
<dbReference type="InterPro" id="IPR038109">
    <property type="entry name" value="DNA_bind_recomb_sf"/>
</dbReference>
<dbReference type="Pfam" id="PF07508">
    <property type="entry name" value="Recombinase"/>
    <property type="match status" value="1"/>
</dbReference>
<dbReference type="PANTHER" id="PTHR30461:SF23">
    <property type="entry name" value="DNA RECOMBINASE-RELATED"/>
    <property type="match status" value="1"/>
</dbReference>
<feature type="domain" description="Recombinase" evidence="1">
    <location>
        <begin position="192"/>
        <end position="293"/>
    </location>
</feature>
<dbReference type="EMBL" id="BONQ01000018">
    <property type="protein sequence ID" value="GIG42998.1"/>
    <property type="molecule type" value="Genomic_DNA"/>
</dbReference>
<name>A0A919PIU7_9ACTN</name>
<proteinExistence type="predicted"/>
<dbReference type="GO" id="GO:0003677">
    <property type="term" value="F:DNA binding"/>
    <property type="evidence" value="ECO:0007669"/>
    <property type="project" value="InterPro"/>
</dbReference>
<dbReference type="InterPro" id="IPR050639">
    <property type="entry name" value="SSR_resolvase"/>
</dbReference>
<accession>A0A919PIU7</accession>
<gene>
    <name evidence="2" type="ORF">Dsi01nite_010390</name>
</gene>
<dbReference type="PANTHER" id="PTHR30461">
    <property type="entry name" value="DNA-INVERTASE FROM LAMBDOID PROPHAGE"/>
    <property type="match status" value="1"/>
</dbReference>
<comment type="caution">
    <text evidence="2">The sequence shown here is derived from an EMBL/GenBank/DDBJ whole genome shotgun (WGS) entry which is preliminary data.</text>
</comment>
<dbReference type="SMART" id="SM00857">
    <property type="entry name" value="Resolvase"/>
    <property type="match status" value="1"/>
</dbReference>
<dbReference type="Proteomes" id="UP000660611">
    <property type="component" value="Unassembled WGS sequence"/>
</dbReference>
<reference evidence="2" key="1">
    <citation type="submission" date="2021-01" db="EMBL/GenBank/DDBJ databases">
        <title>Whole genome shotgun sequence of Dactylosporangium siamense NBRC 106093.</title>
        <authorList>
            <person name="Komaki H."/>
            <person name="Tamura T."/>
        </authorList>
    </citation>
    <scope>NUCLEOTIDE SEQUENCE</scope>
    <source>
        <strain evidence="2">NBRC 106093</strain>
    </source>
</reference>
<protein>
    <submittedName>
        <fullName evidence="2">Serine recombinase</fullName>
    </submittedName>
</protein>
<dbReference type="AlphaFoldDB" id="A0A919PIU7"/>
<dbReference type="GO" id="GO:0000150">
    <property type="term" value="F:DNA strand exchange activity"/>
    <property type="evidence" value="ECO:0007669"/>
    <property type="project" value="InterPro"/>
</dbReference>
<dbReference type="Gene3D" id="3.90.1750.20">
    <property type="entry name" value="Putative Large Serine Recombinase, Chain B, Domain 2"/>
    <property type="match status" value="1"/>
</dbReference>
<dbReference type="InterPro" id="IPR006119">
    <property type="entry name" value="Resolv_N"/>
</dbReference>
<sequence>MTSANAPMDLYLRLSDLRTEDLNEDGLSKGLVEHERLLRERAKREGWTIGKPVIENDMKGGKPKPASAFKRRKVTLADGTTALRVIRPGFDELLDRIRSGKSGGFLCVDLDRAVRNPRDLEDLIDTVEAHSANVKSLTGTLSFTNGGTPDERTIARMMVTMANKSSTDTARRVAAARLRQAMNGEHGGGPRPYGFEPDGITIRENEAGEIVKMAEQVLNEVPLRVIVRDLIKREVARERPWSARTVRLILLRPRNAGLMVHRGEKVGAAPWKPILDRDVWESVVAVLEDPARRSGPGPAHRWLGSFLYKCACDSPMRPGNPGKSIKKRGAPPGPAYLCSTRGPGGPHTSRQCDILDGYITDFIIRWAQRPGAINLLRTTDPGIDVPALREKEAALIEKLAQYTRDEAADLITRAQMLEGTKVTRARLDAVQQQLGSVVVESPVKQLVEAEDKRAKWESMSLGIQRAILSELLEVTVLPAPRGPGFKPEYVQIVEKL</sequence>
<keyword evidence="3" id="KW-1185">Reference proteome</keyword>
<dbReference type="CDD" id="cd00338">
    <property type="entry name" value="Ser_Recombinase"/>
    <property type="match status" value="1"/>
</dbReference>
<evidence type="ECO:0000259" key="1">
    <source>
        <dbReference type="PROSITE" id="PS51737"/>
    </source>
</evidence>